<proteinExistence type="predicted"/>
<dbReference type="InterPro" id="IPR011990">
    <property type="entry name" value="TPR-like_helical_dom_sf"/>
</dbReference>
<dbReference type="Gene3D" id="1.10.510.10">
    <property type="entry name" value="Transferase(Phosphotransferase) domain 1"/>
    <property type="match status" value="1"/>
</dbReference>
<evidence type="ECO:0000256" key="5">
    <source>
        <dbReference type="ARBA" id="ARBA00022777"/>
    </source>
</evidence>
<evidence type="ECO:0000313" key="11">
    <source>
        <dbReference type="Proteomes" id="UP000199341"/>
    </source>
</evidence>
<comment type="catalytic activity">
    <reaction evidence="8">
        <text>L-seryl-[protein] + ATP = O-phospho-L-seryl-[protein] + ADP + H(+)</text>
        <dbReference type="Rhea" id="RHEA:17989"/>
        <dbReference type="Rhea" id="RHEA-COMP:9863"/>
        <dbReference type="Rhea" id="RHEA-COMP:11604"/>
        <dbReference type="ChEBI" id="CHEBI:15378"/>
        <dbReference type="ChEBI" id="CHEBI:29999"/>
        <dbReference type="ChEBI" id="CHEBI:30616"/>
        <dbReference type="ChEBI" id="CHEBI:83421"/>
        <dbReference type="ChEBI" id="CHEBI:456216"/>
        <dbReference type="EC" id="2.7.11.1"/>
    </reaction>
</comment>
<evidence type="ECO:0000256" key="4">
    <source>
        <dbReference type="ARBA" id="ARBA00022741"/>
    </source>
</evidence>
<dbReference type="OrthoDB" id="137117at2"/>
<comment type="catalytic activity">
    <reaction evidence="7">
        <text>L-threonyl-[protein] + ATP = O-phospho-L-threonyl-[protein] + ADP + H(+)</text>
        <dbReference type="Rhea" id="RHEA:46608"/>
        <dbReference type="Rhea" id="RHEA-COMP:11060"/>
        <dbReference type="Rhea" id="RHEA-COMP:11605"/>
        <dbReference type="ChEBI" id="CHEBI:15378"/>
        <dbReference type="ChEBI" id="CHEBI:30013"/>
        <dbReference type="ChEBI" id="CHEBI:30616"/>
        <dbReference type="ChEBI" id="CHEBI:61977"/>
        <dbReference type="ChEBI" id="CHEBI:456216"/>
        <dbReference type="EC" id="2.7.11.1"/>
    </reaction>
</comment>
<evidence type="ECO:0000256" key="7">
    <source>
        <dbReference type="ARBA" id="ARBA00047899"/>
    </source>
</evidence>
<dbReference type="InterPro" id="IPR011009">
    <property type="entry name" value="Kinase-like_dom_sf"/>
</dbReference>
<dbReference type="Pfam" id="PF00069">
    <property type="entry name" value="Pkinase"/>
    <property type="match status" value="1"/>
</dbReference>
<dbReference type="GO" id="GO:0004674">
    <property type="term" value="F:protein serine/threonine kinase activity"/>
    <property type="evidence" value="ECO:0007669"/>
    <property type="project" value="UniProtKB-KW"/>
</dbReference>
<dbReference type="SUPFAM" id="SSF56112">
    <property type="entry name" value="Protein kinase-like (PK-like)"/>
    <property type="match status" value="1"/>
</dbReference>
<evidence type="ECO:0000256" key="8">
    <source>
        <dbReference type="ARBA" id="ARBA00048679"/>
    </source>
</evidence>
<keyword evidence="11" id="KW-1185">Reference proteome</keyword>
<gene>
    <name evidence="10" type="ORF">SAMN05216259_12410</name>
</gene>
<dbReference type="AlphaFoldDB" id="A0A1H0RUG5"/>
<organism evidence="10 11">
    <name type="scientific">Actinacidiphila guanduensis</name>
    <dbReference type="NCBI Taxonomy" id="310781"/>
    <lineage>
        <taxon>Bacteria</taxon>
        <taxon>Bacillati</taxon>
        <taxon>Actinomycetota</taxon>
        <taxon>Actinomycetes</taxon>
        <taxon>Kitasatosporales</taxon>
        <taxon>Streptomycetaceae</taxon>
        <taxon>Actinacidiphila</taxon>
    </lineage>
</organism>
<evidence type="ECO:0000259" key="9">
    <source>
        <dbReference type="PROSITE" id="PS50011"/>
    </source>
</evidence>
<evidence type="ECO:0000256" key="3">
    <source>
        <dbReference type="ARBA" id="ARBA00022679"/>
    </source>
</evidence>
<evidence type="ECO:0000313" key="10">
    <source>
        <dbReference type="EMBL" id="SDP33035.1"/>
    </source>
</evidence>
<keyword evidence="4" id="KW-0547">Nucleotide-binding</keyword>
<dbReference type="PANTHER" id="PTHR24363:SF0">
    <property type="entry name" value="SERINE_THREONINE KINASE LIKE DOMAIN CONTAINING 1"/>
    <property type="match status" value="1"/>
</dbReference>
<dbReference type="Gene3D" id="1.25.40.10">
    <property type="entry name" value="Tetratricopeptide repeat domain"/>
    <property type="match status" value="1"/>
</dbReference>
<dbReference type="EMBL" id="FNIE01000024">
    <property type="protein sequence ID" value="SDP33035.1"/>
    <property type="molecule type" value="Genomic_DNA"/>
</dbReference>
<dbReference type="PANTHER" id="PTHR24363">
    <property type="entry name" value="SERINE/THREONINE PROTEIN KINASE"/>
    <property type="match status" value="1"/>
</dbReference>
<keyword evidence="6" id="KW-0067">ATP-binding</keyword>
<dbReference type="InterPro" id="IPR031636">
    <property type="entry name" value="PknG_TPR"/>
</dbReference>
<reference evidence="10 11" key="1">
    <citation type="submission" date="2016-10" db="EMBL/GenBank/DDBJ databases">
        <authorList>
            <person name="de Groot N.N."/>
        </authorList>
    </citation>
    <scope>NUCLEOTIDE SEQUENCE [LARGE SCALE GENOMIC DNA]</scope>
    <source>
        <strain evidence="10 11">CGMCC 4.2022</strain>
    </source>
</reference>
<dbReference type="Gene3D" id="3.30.200.20">
    <property type="entry name" value="Phosphorylase Kinase, domain 1"/>
    <property type="match status" value="1"/>
</dbReference>
<dbReference type="PROSITE" id="PS50011">
    <property type="entry name" value="PROTEIN_KINASE_DOM"/>
    <property type="match status" value="1"/>
</dbReference>
<feature type="domain" description="Protein kinase" evidence="9">
    <location>
        <begin position="79"/>
        <end position="351"/>
    </location>
</feature>
<evidence type="ECO:0000256" key="1">
    <source>
        <dbReference type="ARBA" id="ARBA00012513"/>
    </source>
</evidence>
<keyword evidence="3" id="KW-0808">Transferase</keyword>
<evidence type="ECO:0000256" key="2">
    <source>
        <dbReference type="ARBA" id="ARBA00022527"/>
    </source>
</evidence>
<evidence type="ECO:0000256" key="6">
    <source>
        <dbReference type="ARBA" id="ARBA00022840"/>
    </source>
</evidence>
<dbReference type="EC" id="2.7.11.1" evidence="1"/>
<dbReference type="InterPro" id="IPR000719">
    <property type="entry name" value="Prot_kinase_dom"/>
</dbReference>
<dbReference type="RefSeq" id="WP_093788284.1">
    <property type="nucleotide sequence ID" value="NZ_FNIE01000024.1"/>
</dbReference>
<protein>
    <recommendedName>
        <fullName evidence="1">non-specific serine/threonine protein kinase</fullName>
        <ecNumber evidence="1">2.7.11.1</ecNumber>
    </recommendedName>
</protein>
<keyword evidence="5 10" id="KW-0418">Kinase</keyword>
<keyword evidence="2 10" id="KW-0723">Serine/threonine-protein kinase</keyword>
<dbReference type="GO" id="GO:0005524">
    <property type="term" value="F:ATP binding"/>
    <property type="evidence" value="ECO:0007669"/>
    <property type="project" value="UniProtKB-KW"/>
</dbReference>
<dbReference type="SMART" id="SM00220">
    <property type="entry name" value="S_TKc"/>
    <property type="match status" value="1"/>
</dbReference>
<name>A0A1H0RUG5_9ACTN</name>
<dbReference type="Pfam" id="PF16918">
    <property type="entry name" value="PknG_TPR"/>
    <property type="match status" value="1"/>
</dbReference>
<sequence length="750" mass="81925">MLLPDIPAPALSTISRVPAPPPVGGRNCGVPECTGTIGVAYDGGPSPDHGFCPQCGTPYSFRPQLRPGEEIGEAGSQTYRVLGYLTPGGTSWVYLAEDTALEGQLVVLKAQVNNSDAIARRRAVEELRSLTSLHHRDIVSVISSRRHLAEGETEPTDYIVMEYVGGRPLNLLLRSSDEELAEIFGEPFALDHVLTYGCKLLGALEYLHDQGLLYCDMKPANVIHYGRQIKLIDLGAVRRIDDHESRLSFTRDYAPLSYERERRGFHIDSDLFTVGRTLQELAARAAPGAGLAARSFERLIARATHDDPAARFTSAAQMSRQLWEVLREHRALGRHERHPERSTRFGPTAVLFGAGLGAIPGTAHWTDRPGLDLADPPDLDISTPEPREAARGLPVPIPDPQDGSVVFLGRLGGAAVPERVAERVERERELRTVEVALWLCRAYLLRGEPESARQANRWLGEAEQLMGRDVAGYDWRLAWHRGLQFLMAGHVGKAQAEFAAVYDIVPGEWAPKLALGYCAERLRNPEATVREFYAAVWERDRSQASAAFGLARARLRAVGREPGAREAAVAVLDQVPSTSRHYDTARVAAIRVLTGRLGPGVPSAAMLWQAAHRVEELAPGESRDRLVAEVRENVLAAFLGPLTGPGNGPPERPAALARAAELVRKALGGGEEPGGPRSRAAYLRRFADPRGAAEFPVLPTGELFEGADSREQLAELLHTSLRALADRAADAQERGALLDRAYAVRPERSF</sequence>
<dbReference type="Proteomes" id="UP000199341">
    <property type="component" value="Unassembled WGS sequence"/>
</dbReference>
<dbReference type="STRING" id="310781.SAMN05216259_12410"/>
<accession>A0A1H0RUG5</accession>